<reference evidence="8" key="1">
    <citation type="submission" date="2022-12" db="EMBL/GenBank/DDBJ databases">
        <authorList>
            <person name="Webb A."/>
        </authorList>
    </citation>
    <scope>NUCLEOTIDE SEQUENCE</scope>
    <source>
        <strain evidence="8">Hp1</strain>
    </source>
</reference>
<dbReference type="PANTHER" id="PTHR10015">
    <property type="entry name" value="HEAT SHOCK TRANSCRIPTION FACTOR"/>
    <property type="match status" value="1"/>
</dbReference>
<accession>A0AAV0UAP2</accession>
<feature type="domain" description="HSF-type DNA-binding" evidence="7">
    <location>
        <begin position="51"/>
        <end position="146"/>
    </location>
</feature>
<dbReference type="GO" id="GO:0043565">
    <property type="term" value="F:sequence-specific DNA binding"/>
    <property type="evidence" value="ECO:0007669"/>
    <property type="project" value="InterPro"/>
</dbReference>
<feature type="region of interest" description="Disordered" evidence="6">
    <location>
        <begin position="397"/>
        <end position="437"/>
    </location>
</feature>
<gene>
    <name evidence="8" type="ORF">HBR001_LOCUS5663</name>
</gene>
<dbReference type="InterPro" id="IPR000232">
    <property type="entry name" value="HSF_DNA-bd"/>
</dbReference>
<sequence length="551" mass="60225">MAKRVRVAKQGAADLTPTDVPDVAKALPVPLDAPSKSKTAGLASIEGKHVMLPAFLSKTYEIFSMPEFSHVCGWNATGDTIIVAQLETFVAMVLPRFFKHRNFPSFVRQLNLYGFHKTVLDSKRLEFQHPYFKRGRPDLLHLIKRKVSNHSNHHSQQQIVSTSIQNSRLDAHREISDTLLREMKELRQRGDAMEKRLREVEVDNAIVRSDNVKLWKHLEAAKDKQLVMQEKMKKIMWILFQIYRGKQQNLPQLSSNDAAGAFISEDYSNGSMLGPKEFRDVLRFLAMDEPPMLPESSPEVATSTSSARKRKFVEVPSDVGDVFSTPDGAYKLPKGLSTVLEVPNPLGDPNLFAMSLPSSTPPSLHSDEEQNNVLSIFSPLNALSSSSGHVDAVPGMHPKDGAAVTTSTPVSTASTPSVSTPPVTATTAPIESTPHGSTLAVGNTSDLLRGTAAASDSTSVADVNNQLAFLDDDLPLLPDSDHYNFTEGEQQAVMKKLEDFETSLLDEYDVSCLDTLLQQLKSGGGVKLSGVSVPDSEEVVVGPTNSSPQDA</sequence>
<evidence type="ECO:0000256" key="1">
    <source>
        <dbReference type="ARBA" id="ARBA00004123"/>
    </source>
</evidence>
<dbReference type="Proteomes" id="UP001162031">
    <property type="component" value="Unassembled WGS sequence"/>
</dbReference>
<evidence type="ECO:0000256" key="6">
    <source>
        <dbReference type="SAM" id="MobiDB-lite"/>
    </source>
</evidence>
<evidence type="ECO:0000313" key="9">
    <source>
        <dbReference type="Proteomes" id="UP001162031"/>
    </source>
</evidence>
<dbReference type="GO" id="GO:0003700">
    <property type="term" value="F:DNA-binding transcription factor activity"/>
    <property type="evidence" value="ECO:0007669"/>
    <property type="project" value="InterPro"/>
</dbReference>
<evidence type="ECO:0000256" key="2">
    <source>
        <dbReference type="ARBA" id="ARBA00023125"/>
    </source>
</evidence>
<keyword evidence="3" id="KW-0539">Nucleus</keyword>
<dbReference type="FunFam" id="1.10.10.10:FF:000334">
    <property type="entry name" value="Heat shock factor protein 2"/>
    <property type="match status" value="1"/>
</dbReference>
<dbReference type="PANTHER" id="PTHR10015:SF206">
    <property type="entry name" value="HSF-TYPE DNA-BINDING DOMAIN-CONTAINING PROTEIN"/>
    <property type="match status" value="1"/>
</dbReference>
<proteinExistence type="inferred from homology"/>
<dbReference type="InterPro" id="IPR036390">
    <property type="entry name" value="WH_DNA-bd_sf"/>
</dbReference>
<dbReference type="SUPFAM" id="SSF46785">
    <property type="entry name" value="Winged helix' DNA-binding domain"/>
    <property type="match status" value="1"/>
</dbReference>
<evidence type="ECO:0000259" key="7">
    <source>
        <dbReference type="SMART" id="SM00415"/>
    </source>
</evidence>
<evidence type="ECO:0000313" key="8">
    <source>
        <dbReference type="EMBL" id="CAI5732885.1"/>
    </source>
</evidence>
<keyword evidence="2" id="KW-0238">DNA-binding</keyword>
<comment type="subcellular location">
    <subcellularLocation>
        <location evidence="1">Nucleus</location>
    </subcellularLocation>
</comment>
<evidence type="ECO:0000256" key="4">
    <source>
        <dbReference type="RuleBase" id="RU004020"/>
    </source>
</evidence>
<dbReference type="AlphaFoldDB" id="A0AAV0UAP2"/>
<comment type="caution">
    <text evidence="8">The sequence shown here is derived from an EMBL/GenBank/DDBJ whole genome shotgun (WGS) entry which is preliminary data.</text>
</comment>
<dbReference type="PRINTS" id="PR00056">
    <property type="entry name" value="HSFDOMAIN"/>
</dbReference>
<comment type="similarity">
    <text evidence="4">Belongs to the HSF family.</text>
</comment>
<dbReference type="Pfam" id="PF00447">
    <property type="entry name" value="HSF_DNA-bind"/>
    <property type="match status" value="1"/>
</dbReference>
<keyword evidence="9" id="KW-1185">Reference proteome</keyword>
<feature type="coiled-coil region" evidence="5">
    <location>
        <begin position="169"/>
        <end position="203"/>
    </location>
</feature>
<evidence type="ECO:0000256" key="5">
    <source>
        <dbReference type="SAM" id="Coils"/>
    </source>
</evidence>
<feature type="compositionally biased region" description="Low complexity" evidence="6">
    <location>
        <begin position="402"/>
        <end position="429"/>
    </location>
</feature>
<evidence type="ECO:0000256" key="3">
    <source>
        <dbReference type="ARBA" id="ARBA00023242"/>
    </source>
</evidence>
<dbReference type="EMBL" id="CANTFL010001187">
    <property type="protein sequence ID" value="CAI5732885.1"/>
    <property type="molecule type" value="Genomic_DNA"/>
</dbReference>
<dbReference type="SMART" id="SM00415">
    <property type="entry name" value="HSF"/>
    <property type="match status" value="1"/>
</dbReference>
<protein>
    <recommendedName>
        <fullName evidence="7">HSF-type DNA-binding domain-containing protein</fullName>
    </recommendedName>
</protein>
<dbReference type="InterPro" id="IPR036388">
    <property type="entry name" value="WH-like_DNA-bd_sf"/>
</dbReference>
<keyword evidence="5" id="KW-0175">Coiled coil</keyword>
<dbReference type="Gene3D" id="1.10.10.10">
    <property type="entry name" value="Winged helix-like DNA-binding domain superfamily/Winged helix DNA-binding domain"/>
    <property type="match status" value="1"/>
</dbReference>
<name>A0AAV0UAP2_HYABA</name>
<dbReference type="GO" id="GO:0005634">
    <property type="term" value="C:nucleus"/>
    <property type="evidence" value="ECO:0007669"/>
    <property type="project" value="UniProtKB-SubCell"/>
</dbReference>
<feature type="region of interest" description="Disordered" evidence="6">
    <location>
        <begin position="527"/>
        <end position="551"/>
    </location>
</feature>
<organism evidence="8 9">
    <name type="scientific">Hyaloperonospora brassicae</name>
    <name type="common">Brassica downy mildew</name>
    <name type="synonym">Peronospora brassicae</name>
    <dbReference type="NCBI Taxonomy" id="162125"/>
    <lineage>
        <taxon>Eukaryota</taxon>
        <taxon>Sar</taxon>
        <taxon>Stramenopiles</taxon>
        <taxon>Oomycota</taxon>
        <taxon>Peronosporomycetes</taxon>
        <taxon>Peronosporales</taxon>
        <taxon>Peronosporaceae</taxon>
        <taxon>Hyaloperonospora</taxon>
    </lineage>
</organism>